<dbReference type="Pfam" id="PF16859">
    <property type="entry name" value="TetR_C_11"/>
    <property type="match status" value="1"/>
</dbReference>
<feature type="DNA-binding region" description="H-T-H motif" evidence="4">
    <location>
        <begin position="40"/>
        <end position="59"/>
    </location>
</feature>
<evidence type="ECO:0000256" key="4">
    <source>
        <dbReference type="PROSITE-ProRule" id="PRU00335"/>
    </source>
</evidence>
<evidence type="ECO:0000259" key="5">
    <source>
        <dbReference type="PROSITE" id="PS50977"/>
    </source>
</evidence>
<dbReference type="InterPro" id="IPR001647">
    <property type="entry name" value="HTH_TetR"/>
</dbReference>
<dbReference type="PROSITE" id="PS50977">
    <property type="entry name" value="HTH_TETR_2"/>
    <property type="match status" value="1"/>
</dbReference>
<evidence type="ECO:0000313" key="7">
    <source>
        <dbReference type="Proteomes" id="UP001501020"/>
    </source>
</evidence>
<proteinExistence type="predicted"/>
<dbReference type="EMBL" id="BAAAMR010000001">
    <property type="protein sequence ID" value="GAA2119020.1"/>
    <property type="molecule type" value="Genomic_DNA"/>
</dbReference>
<keyword evidence="3" id="KW-0804">Transcription</keyword>
<accession>A0ABN2Y0C4</accession>
<gene>
    <name evidence="6" type="ORF">GCM10009727_02580</name>
</gene>
<dbReference type="InterPro" id="IPR036271">
    <property type="entry name" value="Tet_transcr_reg_TetR-rel_C_sf"/>
</dbReference>
<dbReference type="InterPro" id="IPR050109">
    <property type="entry name" value="HTH-type_TetR-like_transc_reg"/>
</dbReference>
<reference evidence="6 7" key="1">
    <citation type="journal article" date="2019" name="Int. J. Syst. Evol. Microbiol.">
        <title>The Global Catalogue of Microorganisms (GCM) 10K type strain sequencing project: providing services to taxonomists for standard genome sequencing and annotation.</title>
        <authorList>
            <consortium name="The Broad Institute Genomics Platform"/>
            <consortium name="The Broad Institute Genome Sequencing Center for Infectious Disease"/>
            <person name="Wu L."/>
            <person name="Ma J."/>
        </authorList>
    </citation>
    <scope>NUCLEOTIDE SEQUENCE [LARGE SCALE GENOMIC DNA]</scope>
    <source>
        <strain evidence="6 7">JCM 13850</strain>
    </source>
</reference>
<keyword evidence="7" id="KW-1185">Reference proteome</keyword>
<dbReference type="PANTHER" id="PTHR30055:SF149">
    <property type="entry name" value="TETR-FAMILY TRANSCRIPTIONAL REGULATOR"/>
    <property type="match status" value="1"/>
</dbReference>
<name>A0ABN2Y0C4_9ACTN</name>
<organism evidence="6 7">
    <name type="scientific">Actinomadura napierensis</name>
    <dbReference type="NCBI Taxonomy" id="267854"/>
    <lineage>
        <taxon>Bacteria</taxon>
        <taxon>Bacillati</taxon>
        <taxon>Actinomycetota</taxon>
        <taxon>Actinomycetes</taxon>
        <taxon>Streptosporangiales</taxon>
        <taxon>Thermomonosporaceae</taxon>
        <taxon>Actinomadura</taxon>
    </lineage>
</organism>
<dbReference type="Proteomes" id="UP001501020">
    <property type="component" value="Unassembled WGS sequence"/>
</dbReference>
<keyword evidence="1" id="KW-0805">Transcription regulation</keyword>
<dbReference type="Gene3D" id="1.10.357.10">
    <property type="entry name" value="Tetracycline Repressor, domain 2"/>
    <property type="match status" value="1"/>
</dbReference>
<dbReference type="Pfam" id="PF00440">
    <property type="entry name" value="TetR_N"/>
    <property type="match status" value="1"/>
</dbReference>
<evidence type="ECO:0000256" key="2">
    <source>
        <dbReference type="ARBA" id="ARBA00023125"/>
    </source>
</evidence>
<feature type="domain" description="HTH tetR-type" evidence="5">
    <location>
        <begin position="17"/>
        <end position="77"/>
    </location>
</feature>
<sequence length="203" mass="21796">MSPDANRAVKRRSRISPERAAELFALVLDRLREVGYEALSVEAVAAEARMSKATIYRQWGGKPELVIAAVRALGPLDVDGIDTGDLRGDLKAYIAQYHVMSAMDRGMNRAMVHAVHRDPRLMEAVRQAVITPGLAALDVILARAVGRGEVAAGCPALPYVKYMLIGTLGSGMDLGDTVDLDFLDGYIDHVVAPALGLPPAPRP</sequence>
<dbReference type="SUPFAM" id="SSF48498">
    <property type="entry name" value="Tetracyclin repressor-like, C-terminal domain"/>
    <property type="match status" value="1"/>
</dbReference>
<dbReference type="Gene3D" id="1.10.10.60">
    <property type="entry name" value="Homeodomain-like"/>
    <property type="match status" value="1"/>
</dbReference>
<evidence type="ECO:0000256" key="1">
    <source>
        <dbReference type="ARBA" id="ARBA00023015"/>
    </source>
</evidence>
<comment type="caution">
    <text evidence="6">The sequence shown here is derived from an EMBL/GenBank/DDBJ whole genome shotgun (WGS) entry which is preliminary data.</text>
</comment>
<dbReference type="PANTHER" id="PTHR30055">
    <property type="entry name" value="HTH-TYPE TRANSCRIPTIONAL REGULATOR RUTR"/>
    <property type="match status" value="1"/>
</dbReference>
<protein>
    <submittedName>
        <fullName evidence="6">TetR/AcrR family transcriptional regulator</fullName>
    </submittedName>
</protein>
<dbReference type="InterPro" id="IPR009057">
    <property type="entry name" value="Homeodomain-like_sf"/>
</dbReference>
<dbReference type="InterPro" id="IPR011075">
    <property type="entry name" value="TetR_C"/>
</dbReference>
<evidence type="ECO:0000313" key="6">
    <source>
        <dbReference type="EMBL" id="GAA2119020.1"/>
    </source>
</evidence>
<keyword evidence="2 4" id="KW-0238">DNA-binding</keyword>
<dbReference type="SUPFAM" id="SSF46689">
    <property type="entry name" value="Homeodomain-like"/>
    <property type="match status" value="1"/>
</dbReference>
<evidence type="ECO:0000256" key="3">
    <source>
        <dbReference type="ARBA" id="ARBA00023163"/>
    </source>
</evidence>